<dbReference type="InterPro" id="IPR036465">
    <property type="entry name" value="vWFA_dom_sf"/>
</dbReference>
<dbReference type="SUPFAM" id="SSF53300">
    <property type="entry name" value="vWA-like"/>
    <property type="match status" value="1"/>
</dbReference>
<feature type="region of interest" description="Disordered" evidence="1">
    <location>
        <begin position="1"/>
        <end position="27"/>
    </location>
</feature>
<evidence type="ECO:0000259" key="2">
    <source>
        <dbReference type="SMART" id="SM00327"/>
    </source>
</evidence>
<dbReference type="InterPro" id="IPR002035">
    <property type="entry name" value="VWF_A"/>
</dbReference>
<dbReference type="PIRSF" id="PIRSF010256">
    <property type="entry name" value="CoxE_vWa"/>
    <property type="match status" value="1"/>
</dbReference>
<organism evidence="3">
    <name type="scientific">marine metagenome</name>
    <dbReference type="NCBI Taxonomy" id="408172"/>
    <lineage>
        <taxon>unclassified sequences</taxon>
        <taxon>metagenomes</taxon>
        <taxon>ecological metagenomes</taxon>
    </lineage>
</organism>
<feature type="non-terminal residue" evidence="3">
    <location>
        <position position="1"/>
    </location>
</feature>
<proteinExistence type="predicted"/>
<feature type="compositionally biased region" description="Basic and acidic residues" evidence="1">
    <location>
        <begin position="1"/>
        <end position="25"/>
    </location>
</feature>
<dbReference type="SMART" id="SM00327">
    <property type="entry name" value="VWA"/>
    <property type="match status" value="1"/>
</dbReference>
<sequence>GETRQSDKPEHHSEQPTSADGDRPSNSRAYQIERVATLSYSQHEGLRAKDFERFSEEEVALAQQMMATLDWQLGDRQSKRWSPGAGPVLDLRRVIRHNMRYGGELLRLPSKRRKTKRRPLILLCDVSGSMERYSRMLLHFIHTLTRGGRSGRVESFVFATRLTRVTHQLMDRSVDDVVPTLPGTISDFGGGTQIGSALRLFNTEWARRVRGNGPVVLLISDGWDRGHPEHLRREMARLRRSCHRLVWLNPLLGSPDYVPLTRGMQAALPWIDDFLPVHNIASLEELAQHLNQLPRHRPRHSYARQSA</sequence>
<feature type="domain" description="VWFA" evidence="2">
    <location>
        <begin position="117"/>
        <end position="295"/>
    </location>
</feature>
<dbReference type="PANTHER" id="PTHR39338">
    <property type="entry name" value="BLL5662 PROTEIN-RELATED"/>
    <property type="match status" value="1"/>
</dbReference>
<dbReference type="Pfam" id="PF05762">
    <property type="entry name" value="VWA_CoxE"/>
    <property type="match status" value="1"/>
</dbReference>
<evidence type="ECO:0000256" key="1">
    <source>
        <dbReference type="SAM" id="MobiDB-lite"/>
    </source>
</evidence>
<dbReference type="InterPro" id="IPR011195">
    <property type="entry name" value="UCP010256"/>
</dbReference>
<dbReference type="AlphaFoldDB" id="A0A382JBD0"/>
<dbReference type="PANTHER" id="PTHR39338:SF6">
    <property type="entry name" value="BLL5662 PROTEIN"/>
    <property type="match status" value="1"/>
</dbReference>
<dbReference type="Gene3D" id="3.40.50.410">
    <property type="entry name" value="von Willebrand factor, type A domain"/>
    <property type="match status" value="1"/>
</dbReference>
<evidence type="ECO:0000313" key="3">
    <source>
        <dbReference type="EMBL" id="SVC08969.1"/>
    </source>
</evidence>
<name>A0A382JBD0_9ZZZZ</name>
<protein>
    <recommendedName>
        <fullName evidence="2">VWFA domain-containing protein</fullName>
    </recommendedName>
</protein>
<dbReference type="InterPro" id="IPR008912">
    <property type="entry name" value="Uncharacterised_CoxE"/>
</dbReference>
<gene>
    <name evidence="3" type="ORF">METZ01_LOCUS261823</name>
</gene>
<accession>A0A382JBD0</accession>
<reference evidence="3" key="1">
    <citation type="submission" date="2018-05" db="EMBL/GenBank/DDBJ databases">
        <authorList>
            <person name="Lanie J.A."/>
            <person name="Ng W.-L."/>
            <person name="Kazmierczak K.M."/>
            <person name="Andrzejewski T.M."/>
            <person name="Davidsen T.M."/>
            <person name="Wayne K.J."/>
            <person name="Tettelin H."/>
            <person name="Glass J.I."/>
            <person name="Rusch D."/>
            <person name="Podicherti R."/>
            <person name="Tsui H.-C.T."/>
            <person name="Winkler M.E."/>
        </authorList>
    </citation>
    <scope>NUCLEOTIDE SEQUENCE</scope>
</reference>
<dbReference type="EMBL" id="UINC01072954">
    <property type="protein sequence ID" value="SVC08969.1"/>
    <property type="molecule type" value="Genomic_DNA"/>
</dbReference>
<dbReference type="CDD" id="cd00198">
    <property type="entry name" value="vWFA"/>
    <property type="match status" value="1"/>
</dbReference>